<dbReference type="EC" id="1.1.1.94" evidence="10 13"/>
<evidence type="ECO:0000256" key="16">
    <source>
        <dbReference type="PIRSR" id="PIRSR000114-3"/>
    </source>
</evidence>
<dbReference type="SUPFAM" id="SSF51735">
    <property type="entry name" value="NAD(P)-binding Rossmann-fold domains"/>
    <property type="match status" value="1"/>
</dbReference>
<dbReference type="NCBIfam" id="NF000942">
    <property type="entry name" value="PRK00094.1-4"/>
    <property type="match status" value="1"/>
</dbReference>
<accession>A0A330L3K4</accession>
<dbReference type="InterPro" id="IPR006109">
    <property type="entry name" value="G3P_DH_NAD-dep_C"/>
</dbReference>
<dbReference type="GO" id="GO:0141152">
    <property type="term" value="F:glycerol-3-phosphate dehydrogenase (NAD+) activity"/>
    <property type="evidence" value="ECO:0007669"/>
    <property type="project" value="RHEA"/>
</dbReference>
<dbReference type="Proteomes" id="UP000248168">
    <property type="component" value="Unassembled WGS sequence"/>
</dbReference>
<evidence type="ECO:0000256" key="14">
    <source>
        <dbReference type="PIRSR" id="PIRSR000114-1"/>
    </source>
</evidence>
<dbReference type="PIRSF" id="PIRSF000114">
    <property type="entry name" value="Glycerol-3-P_dh"/>
    <property type="match status" value="1"/>
</dbReference>
<organism evidence="20 21">
    <name type="scientific">Nitrospira lenta</name>
    <dbReference type="NCBI Taxonomy" id="1436998"/>
    <lineage>
        <taxon>Bacteria</taxon>
        <taxon>Pseudomonadati</taxon>
        <taxon>Nitrospirota</taxon>
        <taxon>Nitrospiria</taxon>
        <taxon>Nitrospirales</taxon>
        <taxon>Nitrospiraceae</taxon>
        <taxon>Nitrospira</taxon>
    </lineage>
</organism>
<feature type="binding site" evidence="13">
    <location>
        <position position="260"/>
    </location>
    <ligand>
        <name>sn-glycerol 3-phosphate</name>
        <dbReference type="ChEBI" id="CHEBI:57597"/>
    </ligand>
</feature>
<feature type="binding site" evidence="13">
    <location>
        <position position="258"/>
    </location>
    <ligand>
        <name>sn-glycerol 3-phosphate</name>
        <dbReference type="ChEBI" id="CHEBI:57597"/>
    </ligand>
</feature>
<dbReference type="PROSITE" id="PS00957">
    <property type="entry name" value="NAD_G3PDH"/>
    <property type="match status" value="1"/>
</dbReference>
<dbReference type="GO" id="GO:0005829">
    <property type="term" value="C:cytosol"/>
    <property type="evidence" value="ECO:0007669"/>
    <property type="project" value="TreeGrafter"/>
</dbReference>
<dbReference type="GO" id="GO:0141153">
    <property type="term" value="F:glycerol-3-phosphate dehydrogenase (NADP+) activity"/>
    <property type="evidence" value="ECO:0007669"/>
    <property type="project" value="RHEA"/>
</dbReference>
<protein>
    <recommendedName>
        <fullName evidence="11 13">Glycerol-3-phosphate dehydrogenase [NAD(P)+]</fullName>
        <ecNumber evidence="10 13">1.1.1.94</ecNumber>
    </recommendedName>
    <alternativeName>
        <fullName evidence="13">NAD(P)(+)-dependent glycerol-3-phosphate dehydrogenase</fullName>
    </alternativeName>
    <alternativeName>
        <fullName evidence="12 13">NAD(P)H-dependent dihydroxyacetone-phosphate reductase</fullName>
    </alternativeName>
</protein>
<evidence type="ECO:0000259" key="19">
    <source>
        <dbReference type="Pfam" id="PF07479"/>
    </source>
</evidence>
<evidence type="ECO:0000256" key="3">
    <source>
        <dbReference type="ARBA" id="ARBA00022857"/>
    </source>
</evidence>
<dbReference type="SUPFAM" id="SSF48179">
    <property type="entry name" value="6-phosphogluconate dehydrogenase C-terminal domain-like"/>
    <property type="match status" value="1"/>
</dbReference>
<evidence type="ECO:0000256" key="11">
    <source>
        <dbReference type="ARBA" id="ARBA00069372"/>
    </source>
</evidence>
<dbReference type="GO" id="GO:0046168">
    <property type="term" value="P:glycerol-3-phosphate catabolic process"/>
    <property type="evidence" value="ECO:0007669"/>
    <property type="project" value="InterPro"/>
</dbReference>
<comment type="catalytic activity">
    <reaction evidence="13">
        <text>sn-glycerol 3-phosphate + NAD(+) = dihydroxyacetone phosphate + NADH + H(+)</text>
        <dbReference type="Rhea" id="RHEA:11092"/>
        <dbReference type="ChEBI" id="CHEBI:15378"/>
        <dbReference type="ChEBI" id="CHEBI:57540"/>
        <dbReference type="ChEBI" id="CHEBI:57597"/>
        <dbReference type="ChEBI" id="CHEBI:57642"/>
        <dbReference type="ChEBI" id="CHEBI:57945"/>
        <dbReference type="EC" id="1.1.1.94"/>
    </reaction>
</comment>
<evidence type="ECO:0000256" key="5">
    <source>
        <dbReference type="ARBA" id="ARBA00023027"/>
    </source>
</evidence>
<keyword evidence="5 13" id="KW-0520">NAD</keyword>
<evidence type="ECO:0000256" key="7">
    <source>
        <dbReference type="ARBA" id="ARBA00023209"/>
    </source>
</evidence>
<evidence type="ECO:0000256" key="10">
    <source>
        <dbReference type="ARBA" id="ARBA00066687"/>
    </source>
</evidence>
<feature type="binding site" evidence="16">
    <location>
        <position position="259"/>
    </location>
    <ligand>
        <name>NAD(+)</name>
        <dbReference type="ChEBI" id="CHEBI:57540"/>
    </ligand>
</feature>
<dbReference type="UniPathway" id="UPA00940"/>
<feature type="binding site" evidence="13">
    <location>
        <position position="248"/>
    </location>
    <ligand>
        <name>sn-glycerol 3-phosphate</name>
        <dbReference type="ChEBI" id="CHEBI:57597"/>
    </ligand>
</feature>
<evidence type="ECO:0000256" key="9">
    <source>
        <dbReference type="ARBA" id="ARBA00052716"/>
    </source>
</evidence>
<dbReference type="NCBIfam" id="NF000940">
    <property type="entry name" value="PRK00094.1-2"/>
    <property type="match status" value="1"/>
</dbReference>
<dbReference type="EMBL" id="OUNR01000001">
    <property type="protein sequence ID" value="SPP63813.1"/>
    <property type="molecule type" value="Genomic_DNA"/>
</dbReference>
<dbReference type="HAMAP" id="MF_00394">
    <property type="entry name" value="NAD_Glyc3P_dehydrog"/>
    <property type="match status" value="1"/>
</dbReference>
<dbReference type="GO" id="GO:0005975">
    <property type="term" value="P:carbohydrate metabolic process"/>
    <property type="evidence" value="ECO:0007669"/>
    <property type="project" value="InterPro"/>
</dbReference>
<feature type="binding site" evidence="13">
    <location>
        <position position="35"/>
    </location>
    <ligand>
        <name>NADPH</name>
        <dbReference type="ChEBI" id="CHEBI:57783"/>
    </ligand>
</feature>
<keyword evidence="6 13" id="KW-0443">Lipid metabolism</keyword>
<dbReference type="PANTHER" id="PTHR11728:SF1">
    <property type="entry name" value="GLYCEROL-3-PHOSPHATE DEHYDROGENASE [NAD(+)] 2, CHLOROPLASTIC"/>
    <property type="match status" value="1"/>
</dbReference>
<keyword evidence="4 13" id="KW-0560">Oxidoreductase</keyword>
<dbReference type="InParanoid" id="A0A330L3K4"/>
<feature type="binding site" evidence="16">
    <location>
        <position position="144"/>
    </location>
    <ligand>
        <name>NAD(+)</name>
        <dbReference type="ChEBI" id="CHEBI:57540"/>
    </ligand>
</feature>
<evidence type="ECO:0000256" key="1">
    <source>
        <dbReference type="ARBA" id="ARBA00011009"/>
    </source>
</evidence>
<feature type="binding site" evidence="13">
    <location>
        <position position="144"/>
    </location>
    <ligand>
        <name>NADPH</name>
        <dbReference type="ChEBI" id="CHEBI:57783"/>
    </ligand>
</feature>
<dbReference type="Gene3D" id="3.40.50.720">
    <property type="entry name" value="NAD(P)-binding Rossmann-like Domain"/>
    <property type="match status" value="1"/>
</dbReference>
<evidence type="ECO:0000256" key="12">
    <source>
        <dbReference type="ARBA" id="ARBA00080511"/>
    </source>
</evidence>
<feature type="active site" description="Proton acceptor" evidence="13 14">
    <location>
        <position position="195"/>
    </location>
</feature>
<dbReference type="Pfam" id="PF01210">
    <property type="entry name" value="NAD_Gly3P_dh_N"/>
    <property type="match status" value="1"/>
</dbReference>
<feature type="binding site" evidence="13">
    <location>
        <position position="140"/>
    </location>
    <ligand>
        <name>sn-glycerol 3-phosphate</name>
        <dbReference type="ChEBI" id="CHEBI:57597"/>
    </ligand>
</feature>
<evidence type="ECO:0000256" key="2">
    <source>
        <dbReference type="ARBA" id="ARBA00022516"/>
    </source>
</evidence>
<keyword evidence="13" id="KW-0547">Nucleotide-binding</keyword>
<dbReference type="InterPro" id="IPR006168">
    <property type="entry name" value="G3P_DH_NAD-dep"/>
</dbReference>
<evidence type="ECO:0000256" key="15">
    <source>
        <dbReference type="PIRSR" id="PIRSR000114-2"/>
    </source>
</evidence>
<evidence type="ECO:0000256" key="6">
    <source>
        <dbReference type="ARBA" id="ARBA00023098"/>
    </source>
</evidence>
<name>A0A330L3K4_9BACT</name>
<comment type="catalytic activity">
    <reaction evidence="9">
        <text>sn-glycerol 3-phosphate + NADP(+) = dihydroxyacetone phosphate + NADPH + H(+)</text>
        <dbReference type="Rhea" id="RHEA:11096"/>
        <dbReference type="ChEBI" id="CHEBI:15378"/>
        <dbReference type="ChEBI" id="CHEBI:57597"/>
        <dbReference type="ChEBI" id="CHEBI:57642"/>
        <dbReference type="ChEBI" id="CHEBI:57783"/>
        <dbReference type="ChEBI" id="CHEBI:58349"/>
        <dbReference type="EC" id="1.1.1.94"/>
    </reaction>
    <physiologicalReaction direction="right-to-left" evidence="9">
        <dbReference type="Rhea" id="RHEA:11098"/>
    </physiologicalReaction>
</comment>
<dbReference type="PRINTS" id="PR00077">
    <property type="entry name" value="GPDHDRGNASE"/>
</dbReference>
<sequence length="339" mass="35783">MQEIRSLGVIGAGAWGTALAKHLAEKGLEIHLWAHEREVVDSINATHENRVFLPAVPLPHSLTATASLTEAIEQRDGILFVVPSHVTRLVLRKMAACLSRPIPLISATKGVEEDSSKLMTQIMDEVLPESMEQYLMALSGPSFASELSAGKPTAVCLAGRDAQLVARFQAALMTPALRVYGDTDLIGLQLGGALKNVMALAAGVVDGLGLGHNARAALITRGLAEIVRLGAAMGADPRTLYGLSGVGDLVLTCTGSLSRNHTVGVRLGQGESLNAILGGMQAVAEGVRTARAALGLAQRHQVEMPITQEINAVLFEGKSCRKAVSDLMERDAKPEKGRI</sequence>
<dbReference type="InterPro" id="IPR013328">
    <property type="entry name" value="6PGD_dom2"/>
</dbReference>
<comment type="subcellular location">
    <subcellularLocation>
        <location evidence="13">Cytoplasm</location>
    </subcellularLocation>
</comment>
<evidence type="ECO:0000256" key="13">
    <source>
        <dbReference type="HAMAP-Rule" id="MF_00394"/>
    </source>
</evidence>
<dbReference type="GO" id="GO:0006650">
    <property type="term" value="P:glycerophospholipid metabolic process"/>
    <property type="evidence" value="ECO:0007669"/>
    <property type="project" value="UniProtKB-UniRule"/>
</dbReference>
<dbReference type="FunFam" id="3.40.50.720:FF:000019">
    <property type="entry name" value="Glycerol-3-phosphate dehydrogenase [NAD(P)+]"/>
    <property type="match status" value="1"/>
</dbReference>
<feature type="binding site" evidence="13">
    <location>
        <position position="142"/>
    </location>
    <ligand>
        <name>sn-glycerol 3-phosphate</name>
        <dbReference type="ChEBI" id="CHEBI:57597"/>
    </ligand>
</feature>
<comment type="caution">
    <text evidence="13">Lacks conserved residue(s) required for the propagation of feature annotation.</text>
</comment>
<proteinExistence type="inferred from homology"/>
<feature type="binding site" evidence="15">
    <location>
        <position position="109"/>
    </location>
    <ligand>
        <name>substrate</name>
    </ligand>
</feature>
<evidence type="ECO:0000313" key="20">
    <source>
        <dbReference type="EMBL" id="SPP63813.1"/>
    </source>
</evidence>
<feature type="domain" description="Glycerol-3-phosphate dehydrogenase NAD-dependent C-terminal" evidence="19">
    <location>
        <begin position="184"/>
        <end position="324"/>
    </location>
</feature>
<keyword evidence="13" id="KW-0963">Cytoplasm</keyword>
<keyword evidence="7 13" id="KW-0594">Phospholipid biosynthesis</keyword>
<evidence type="ECO:0000256" key="8">
    <source>
        <dbReference type="ARBA" id="ARBA00023264"/>
    </source>
</evidence>
<comment type="pathway">
    <text evidence="13">Membrane lipid metabolism; glycerophospholipid metabolism.</text>
</comment>
<feature type="binding site" evidence="13">
    <location>
        <position position="15"/>
    </location>
    <ligand>
        <name>NADPH</name>
        <dbReference type="ChEBI" id="CHEBI:57783"/>
    </ligand>
</feature>
<evidence type="ECO:0000256" key="17">
    <source>
        <dbReference type="RuleBase" id="RU000437"/>
    </source>
</evidence>
<feature type="binding site" evidence="15">
    <location>
        <begin position="259"/>
        <end position="260"/>
    </location>
    <ligand>
        <name>substrate</name>
    </ligand>
</feature>
<comment type="function">
    <text evidence="13">Catalyzes the reduction of the glycolytic intermediate dihydroxyacetone phosphate (DHAP) to sn-glycerol 3-phosphate (G3P), the key precursor for phospholipid synthesis.</text>
</comment>
<feature type="binding site" evidence="13">
    <location>
        <position position="285"/>
    </location>
    <ligand>
        <name>NADPH</name>
        <dbReference type="ChEBI" id="CHEBI:57783"/>
    </ligand>
</feature>
<keyword evidence="2 13" id="KW-0444">Lipid biosynthesis</keyword>
<dbReference type="RefSeq" id="WP_121988288.1">
    <property type="nucleotide sequence ID" value="NZ_OUNR01000001.1"/>
</dbReference>
<keyword evidence="21" id="KW-1185">Reference proteome</keyword>
<feature type="binding site" evidence="13">
    <location>
        <position position="109"/>
    </location>
    <ligand>
        <name>NADPH</name>
        <dbReference type="ChEBI" id="CHEBI:57783"/>
    </ligand>
</feature>
<dbReference type="InterPro" id="IPR008927">
    <property type="entry name" value="6-PGluconate_DH-like_C_sf"/>
</dbReference>
<dbReference type="InterPro" id="IPR036291">
    <property type="entry name" value="NAD(P)-bd_dom_sf"/>
</dbReference>
<gene>
    <name evidence="13 20" type="primary">gpsA</name>
    <name evidence="20" type="ORF">NITLEN_10899</name>
</gene>
<feature type="binding site" evidence="16">
    <location>
        <begin position="11"/>
        <end position="16"/>
    </location>
    <ligand>
        <name>NAD(+)</name>
        <dbReference type="ChEBI" id="CHEBI:57540"/>
    </ligand>
</feature>
<keyword evidence="8 13" id="KW-1208">Phospholipid metabolism</keyword>
<reference evidence="21" key="1">
    <citation type="submission" date="2018-04" db="EMBL/GenBank/DDBJ databases">
        <authorList>
            <person name="Lucker S."/>
            <person name="Sakoula D."/>
        </authorList>
    </citation>
    <scope>NUCLEOTIDE SEQUENCE [LARGE SCALE GENOMIC DNA]</scope>
</reference>
<dbReference type="GO" id="GO:0051287">
    <property type="term" value="F:NAD binding"/>
    <property type="evidence" value="ECO:0007669"/>
    <property type="project" value="InterPro"/>
</dbReference>
<dbReference type="InterPro" id="IPR011128">
    <property type="entry name" value="G3P_DH_NAD-dep_N"/>
</dbReference>
<evidence type="ECO:0000256" key="4">
    <source>
        <dbReference type="ARBA" id="ARBA00023002"/>
    </source>
</evidence>
<feature type="binding site" evidence="13">
    <location>
        <position position="259"/>
    </location>
    <ligand>
        <name>sn-glycerol 3-phosphate</name>
        <dbReference type="ChEBI" id="CHEBI:57597"/>
    </ligand>
</feature>
<feature type="binding site" evidence="13">
    <location>
        <position position="109"/>
    </location>
    <ligand>
        <name>sn-glycerol 3-phosphate</name>
        <dbReference type="ChEBI" id="CHEBI:57597"/>
    </ligand>
</feature>
<dbReference type="Pfam" id="PF07479">
    <property type="entry name" value="NAD_Gly3P_dh_C"/>
    <property type="match status" value="1"/>
</dbReference>
<dbReference type="PANTHER" id="PTHR11728">
    <property type="entry name" value="GLYCEROL-3-PHOSPHATE DEHYDROGENASE"/>
    <property type="match status" value="1"/>
</dbReference>
<feature type="binding site" evidence="13">
    <location>
        <position position="283"/>
    </location>
    <ligand>
        <name>NADPH</name>
        <dbReference type="ChEBI" id="CHEBI:57783"/>
    </ligand>
</feature>
<dbReference type="GO" id="GO:0046167">
    <property type="term" value="P:glycerol-3-phosphate biosynthetic process"/>
    <property type="evidence" value="ECO:0007669"/>
    <property type="project" value="UniProtKB-UniRule"/>
</dbReference>
<evidence type="ECO:0000313" key="21">
    <source>
        <dbReference type="Proteomes" id="UP000248168"/>
    </source>
</evidence>
<feature type="binding site" evidence="13">
    <location>
        <position position="259"/>
    </location>
    <ligand>
        <name>NADPH</name>
        <dbReference type="ChEBI" id="CHEBI:57783"/>
    </ligand>
</feature>
<comment type="similarity">
    <text evidence="1 13 17">Belongs to the NAD-dependent glycerol-3-phosphate dehydrogenase family.</text>
</comment>
<keyword evidence="3 13" id="KW-0521">NADP</keyword>
<dbReference type="FunCoup" id="A0A330L3K4">
    <property type="interactions" value="459"/>
</dbReference>
<evidence type="ECO:0000259" key="18">
    <source>
        <dbReference type="Pfam" id="PF01210"/>
    </source>
</evidence>
<dbReference type="AlphaFoldDB" id="A0A330L3K4"/>
<dbReference type="FunFam" id="1.10.1040.10:FF:000001">
    <property type="entry name" value="Glycerol-3-phosphate dehydrogenase [NAD(P)+]"/>
    <property type="match status" value="1"/>
</dbReference>
<dbReference type="GO" id="GO:0008654">
    <property type="term" value="P:phospholipid biosynthetic process"/>
    <property type="evidence" value="ECO:0007669"/>
    <property type="project" value="UniProtKB-KW"/>
</dbReference>
<dbReference type="Gene3D" id="1.10.1040.10">
    <property type="entry name" value="N-(1-d-carboxylethyl)-l-norvaline Dehydrogenase, domain 2"/>
    <property type="match status" value="1"/>
</dbReference>
<feature type="domain" description="Glycerol-3-phosphate dehydrogenase NAD-dependent N-terminal" evidence="18">
    <location>
        <begin position="8"/>
        <end position="163"/>
    </location>
</feature>
<feature type="binding site" evidence="13">
    <location>
        <position position="195"/>
    </location>
    <ligand>
        <name>sn-glycerol 3-phosphate</name>
        <dbReference type="ChEBI" id="CHEBI:57597"/>
    </ligand>
</feature>
<dbReference type="OrthoDB" id="9812273at2"/>